<dbReference type="Gene3D" id="3.60.15.10">
    <property type="entry name" value="Ribonuclease Z/Hydroxyacylglutathione hydrolase-like"/>
    <property type="match status" value="1"/>
</dbReference>
<dbReference type="RefSeq" id="WP_135477477.1">
    <property type="nucleotide sequence ID" value="NZ_SIJK02000009.1"/>
</dbReference>
<organism evidence="1 2">
    <name type="scientific">Candidatus Chloroploca mongolica</name>
    <dbReference type="NCBI Taxonomy" id="2528176"/>
    <lineage>
        <taxon>Bacteria</taxon>
        <taxon>Bacillati</taxon>
        <taxon>Chloroflexota</taxon>
        <taxon>Chloroflexia</taxon>
        <taxon>Chloroflexales</taxon>
        <taxon>Chloroflexineae</taxon>
        <taxon>Oscillochloridaceae</taxon>
        <taxon>Candidatus Chloroploca</taxon>
    </lineage>
</organism>
<reference evidence="1 2" key="1">
    <citation type="submission" date="2021-03" db="EMBL/GenBank/DDBJ databases">
        <authorList>
            <person name="Grouzdev D.S."/>
        </authorList>
    </citation>
    <scope>NUCLEOTIDE SEQUENCE [LARGE SCALE GENOMIC DNA]</scope>
    <source>
        <strain evidence="1 2">M50-1</strain>
    </source>
</reference>
<keyword evidence="2" id="KW-1185">Reference proteome</keyword>
<accession>A0ABS4D7P0</accession>
<evidence type="ECO:0000313" key="2">
    <source>
        <dbReference type="Proteomes" id="UP001193081"/>
    </source>
</evidence>
<name>A0ABS4D7P0_9CHLR</name>
<evidence type="ECO:0000313" key="1">
    <source>
        <dbReference type="EMBL" id="MBP1465430.1"/>
    </source>
</evidence>
<gene>
    <name evidence="1" type="ORF">EYB53_006900</name>
</gene>
<sequence>MHLSQRSIVQATLLIVGLLGVLAAIAWQQRPDGYLHISLLTVTGDAALLRTPAGRFVLIDGGSEGDQLLLLLGRLMPFWQRDLQAVILTGTDSKRVPGQVAALSHYAIGYALAPPGLERTGYAGEWQRLLGAQATPVAKLRPGQRFALDGVVFVVIDVQEGKEGGVVLLVTYGTTRVLFHTGGRDGDQAALRAAKDPVDLLIYPWARELQTSAVQQLRPRAIAFSSAYSTEHSVLLSYAERRRFSPQVQHPRADGRIEWMSDGRTARIVLHPD</sequence>
<evidence type="ECO:0008006" key="3">
    <source>
        <dbReference type="Google" id="ProtNLM"/>
    </source>
</evidence>
<proteinExistence type="predicted"/>
<protein>
    <recommendedName>
        <fullName evidence="3">MBL fold metallo-hydrolase</fullName>
    </recommendedName>
</protein>
<dbReference type="InterPro" id="IPR036866">
    <property type="entry name" value="RibonucZ/Hydroxyglut_hydro"/>
</dbReference>
<dbReference type="EMBL" id="SIJK02000009">
    <property type="protein sequence ID" value="MBP1465430.1"/>
    <property type="molecule type" value="Genomic_DNA"/>
</dbReference>
<comment type="caution">
    <text evidence="1">The sequence shown here is derived from an EMBL/GenBank/DDBJ whole genome shotgun (WGS) entry which is preliminary data.</text>
</comment>
<dbReference type="SUPFAM" id="SSF56281">
    <property type="entry name" value="Metallo-hydrolase/oxidoreductase"/>
    <property type="match status" value="1"/>
</dbReference>
<dbReference type="Proteomes" id="UP001193081">
    <property type="component" value="Unassembled WGS sequence"/>
</dbReference>